<evidence type="ECO:0000259" key="2">
    <source>
        <dbReference type="PROSITE" id="PS50011"/>
    </source>
</evidence>
<evidence type="ECO:0000313" key="4">
    <source>
        <dbReference type="Proteomes" id="UP000305067"/>
    </source>
</evidence>
<dbReference type="InterPro" id="IPR000719">
    <property type="entry name" value="Prot_kinase_dom"/>
</dbReference>
<gene>
    <name evidence="3" type="ORF">BDV98DRAFT_603487</name>
</gene>
<proteinExistence type="predicted"/>
<accession>A0A5C3QQV4</accession>
<keyword evidence="4" id="KW-1185">Reference proteome</keyword>
<dbReference type="Proteomes" id="UP000305067">
    <property type="component" value="Unassembled WGS sequence"/>
</dbReference>
<dbReference type="PANTHER" id="PTHR38248:SF2">
    <property type="entry name" value="FUNK1 11"/>
    <property type="match status" value="1"/>
</dbReference>
<dbReference type="GO" id="GO:0004672">
    <property type="term" value="F:protein kinase activity"/>
    <property type="evidence" value="ECO:0007669"/>
    <property type="project" value="InterPro"/>
</dbReference>
<evidence type="ECO:0000313" key="3">
    <source>
        <dbReference type="EMBL" id="TFL03190.1"/>
    </source>
</evidence>
<dbReference type="PANTHER" id="PTHR38248">
    <property type="entry name" value="FUNK1 6"/>
    <property type="match status" value="1"/>
</dbReference>
<organism evidence="3 4">
    <name type="scientific">Pterulicium gracile</name>
    <dbReference type="NCBI Taxonomy" id="1884261"/>
    <lineage>
        <taxon>Eukaryota</taxon>
        <taxon>Fungi</taxon>
        <taxon>Dikarya</taxon>
        <taxon>Basidiomycota</taxon>
        <taxon>Agaricomycotina</taxon>
        <taxon>Agaricomycetes</taxon>
        <taxon>Agaricomycetidae</taxon>
        <taxon>Agaricales</taxon>
        <taxon>Pleurotineae</taxon>
        <taxon>Pterulaceae</taxon>
        <taxon>Pterulicium</taxon>
    </lineage>
</organism>
<reference evidence="3 4" key="1">
    <citation type="journal article" date="2019" name="Nat. Ecol. Evol.">
        <title>Megaphylogeny resolves global patterns of mushroom evolution.</title>
        <authorList>
            <person name="Varga T."/>
            <person name="Krizsan K."/>
            <person name="Foldi C."/>
            <person name="Dima B."/>
            <person name="Sanchez-Garcia M."/>
            <person name="Sanchez-Ramirez S."/>
            <person name="Szollosi G.J."/>
            <person name="Szarkandi J.G."/>
            <person name="Papp V."/>
            <person name="Albert L."/>
            <person name="Andreopoulos W."/>
            <person name="Angelini C."/>
            <person name="Antonin V."/>
            <person name="Barry K.W."/>
            <person name="Bougher N.L."/>
            <person name="Buchanan P."/>
            <person name="Buyck B."/>
            <person name="Bense V."/>
            <person name="Catcheside P."/>
            <person name="Chovatia M."/>
            <person name="Cooper J."/>
            <person name="Damon W."/>
            <person name="Desjardin D."/>
            <person name="Finy P."/>
            <person name="Geml J."/>
            <person name="Haridas S."/>
            <person name="Hughes K."/>
            <person name="Justo A."/>
            <person name="Karasinski D."/>
            <person name="Kautmanova I."/>
            <person name="Kiss B."/>
            <person name="Kocsube S."/>
            <person name="Kotiranta H."/>
            <person name="LaButti K.M."/>
            <person name="Lechner B.E."/>
            <person name="Liimatainen K."/>
            <person name="Lipzen A."/>
            <person name="Lukacs Z."/>
            <person name="Mihaltcheva S."/>
            <person name="Morgado L.N."/>
            <person name="Niskanen T."/>
            <person name="Noordeloos M.E."/>
            <person name="Ohm R.A."/>
            <person name="Ortiz-Santana B."/>
            <person name="Ovrebo C."/>
            <person name="Racz N."/>
            <person name="Riley R."/>
            <person name="Savchenko A."/>
            <person name="Shiryaev A."/>
            <person name="Soop K."/>
            <person name="Spirin V."/>
            <person name="Szebenyi C."/>
            <person name="Tomsovsky M."/>
            <person name="Tulloss R.E."/>
            <person name="Uehling J."/>
            <person name="Grigoriev I.V."/>
            <person name="Vagvolgyi C."/>
            <person name="Papp T."/>
            <person name="Martin F.M."/>
            <person name="Miettinen O."/>
            <person name="Hibbett D.S."/>
            <person name="Nagy L.G."/>
        </authorList>
    </citation>
    <scope>NUCLEOTIDE SEQUENCE [LARGE SCALE GENOMIC DNA]</scope>
    <source>
        <strain evidence="3 4">CBS 309.79</strain>
    </source>
</reference>
<dbReference type="AlphaFoldDB" id="A0A5C3QQV4"/>
<protein>
    <recommendedName>
        <fullName evidence="2">Protein kinase domain-containing protein</fullName>
    </recommendedName>
</protein>
<dbReference type="EMBL" id="ML178821">
    <property type="protein sequence ID" value="TFL03190.1"/>
    <property type="molecule type" value="Genomic_DNA"/>
</dbReference>
<evidence type="ECO:0000256" key="1">
    <source>
        <dbReference type="SAM" id="MobiDB-lite"/>
    </source>
</evidence>
<dbReference type="OrthoDB" id="5569250at2759"/>
<dbReference type="InterPro" id="IPR011009">
    <property type="entry name" value="Kinase-like_dom_sf"/>
</dbReference>
<name>A0A5C3QQV4_9AGAR</name>
<feature type="region of interest" description="Disordered" evidence="1">
    <location>
        <begin position="165"/>
        <end position="208"/>
    </location>
</feature>
<dbReference type="STRING" id="1884261.A0A5C3QQV4"/>
<sequence>MSRAHRDLYKEASILHRDVSERNVMLDPTPRTSGSRVGLRQGILIDLDYAMKMGALELRRSGTVRFMAYELQLAGKPRGGPHSVLHDLQSLAWVIFCETSSGKPGKQYSKSRESLERWIDETFSPYFEPLRDLAHELRKEIIDKKAPSGHDGVLKITGSYAEKLPRKDDWSARNDPVGHGTKRPPKNDQQEREKKKSTTPRSYTLPVPKERGEQLFQSMFRDGQRFPDHLSAAPTPLACTSFIRSTWSQCQQPCFFVSDQSISRVEARARKTSTKRRRLRE</sequence>
<dbReference type="PROSITE" id="PS00109">
    <property type="entry name" value="PROTEIN_KINASE_TYR"/>
    <property type="match status" value="1"/>
</dbReference>
<dbReference type="InterPro" id="IPR008266">
    <property type="entry name" value="Tyr_kinase_AS"/>
</dbReference>
<dbReference type="PROSITE" id="PS50011">
    <property type="entry name" value="PROTEIN_KINASE_DOM"/>
    <property type="match status" value="1"/>
</dbReference>
<dbReference type="SUPFAM" id="SSF56112">
    <property type="entry name" value="Protein kinase-like (PK-like)"/>
    <property type="match status" value="1"/>
</dbReference>
<feature type="domain" description="Protein kinase" evidence="2">
    <location>
        <begin position="1"/>
        <end position="164"/>
    </location>
</feature>
<dbReference type="Gene3D" id="1.10.510.10">
    <property type="entry name" value="Transferase(Phosphotransferase) domain 1"/>
    <property type="match status" value="1"/>
</dbReference>
<dbReference type="InterPro" id="IPR040976">
    <property type="entry name" value="Pkinase_fungal"/>
</dbReference>
<dbReference type="GO" id="GO:0005524">
    <property type="term" value="F:ATP binding"/>
    <property type="evidence" value="ECO:0007669"/>
    <property type="project" value="InterPro"/>
</dbReference>
<feature type="compositionally biased region" description="Basic and acidic residues" evidence="1">
    <location>
        <begin position="185"/>
        <end position="196"/>
    </location>
</feature>
<dbReference type="Pfam" id="PF17667">
    <property type="entry name" value="Pkinase_fungal"/>
    <property type="match status" value="1"/>
</dbReference>